<organism evidence="1 2">
    <name type="scientific">Pseudocohnilembus persalinus</name>
    <name type="common">Ciliate</name>
    <dbReference type="NCBI Taxonomy" id="266149"/>
    <lineage>
        <taxon>Eukaryota</taxon>
        <taxon>Sar</taxon>
        <taxon>Alveolata</taxon>
        <taxon>Ciliophora</taxon>
        <taxon>Intramacronucleata</taxon>
        <taxon>Oligohymenophorea</taxon>
        <taxon>Scuticociliatia</taxon>
        <taxon>Philasterida</taxon>
        <taxon>Pseudocohnilembidae</taxon>
        <taxon>Pseudocohnilembus</taxon>
    </lineage>
</organism>
<evidence type="ECO:0000313" key="1">
    <source>
        <dbReference type="EMBL" id="KRX04631.1"/>
    </source>
</evidence>
<dbReference type="AlphaFoldDB" id="A0A0V0QR62"/>
<proteinExistence type="predicted"/>
<dbReference type="Proteomes" id="UP000054937">
    <property type="component" value="Unassembled WGS sequence"/>
</dbReference>
<reference evidence="1 2" key="1">
    <citation type="journal article" date="2015" name="Sci. Rep.">
        <title>Genome of the facultative scuticociliatosis pathogen Pseudocohnilembus persalinus provides insight into its virulence through horizontal gene transfer.</title>
        <authorList>
            <person name="Xiong J."/>
            <person name="Wang G."/>
            <person name="Cheng J."/>
            <person name="Tian M."/>
            <person name="Pan X."/>
            <person name="Warren A."/>
            <person name="Jiang C."/>
            <person name="Yuan D."/>
            <person name="Miao W."/>
        </authorList>
    </citation>
    <scope>NUCLEOTIDE SEQUENCE [LARGE SCALE GENOMIC DNA]</scope>
    <source>
        <strain evidence="1">36N120E</strain>
    </source>
</reference>
<protein>
    <submittedName>
        <fullName evidence="1">Uncharacterized protein</fullName>
    </submittedName>
</protein>
<evidence type="ECO:0000313" key="2">
    <source>
        <dbReference type="Proteomes" id="UP000054937"/>
    </source>
</evidence>
<dbReference type="InParanoid" id="A0A0V0QR62"/>
<accession>A0A0V0QR62</accession>
<dbReference type="EMBL" id="LDAU01000114">
    <property type="protein sequence ID" value="KRX04631.1"/>
    <property type="molecule type" value="Genomic_DNA"/>
</dbReference>
<gene>
    <name evidence="1" type="ORF">PPERSA_04446</name>
</gene>
<comment type="caution">
    <text evidence="1">The sequence shown here is derived from an EMBL/GenBank/DDBJ whole genome shotgun (WGS) entry which is preliminary data.</text>
</comment>
<keyword evidence="2" id="KW-1185">Reference proteome</keyword>
<name>A0A0V0QR62_PSEPJ</name>
<sequence>MNEKTEINDSKKMLNLSQFLQICLKNEISSEEKNQKIQFLRQFQYFGQGIRNESYDKFDSLLLKLAQNLDVEIYPPNNEMISNFWPELSTTRIIDQHNQWG</sequence>